<comment type="caution">
    <text evidence="2">The sequence shown here is derived from an EMBL/GenBank/DDBJ whole genome shotgun (WGS) entry which is preliminary data.</text>
</comment>
<evidence type="ECO:0000256" key="1">
    <source>
        <dbReference type="SAM" id="MobiDB-lite"/>
    </source>
</evidence>
<dbReference type="Proteomes" id="UP001239083">
    <property type="component" value="Unassembled WGS sequence"/>
</dbReference>
<name>A0ABU0R9X0_9MICO</name>
<accession>A0ABU0R9X0</accession>
<keyword evidence="3" id="KW-1185">Reference proteome</keyword>
<protein>
    <submittedName>
        <fullName evidence="2">Uncharacterized protein</fullName>
    </submittedName>
</protein>
<gene>
    <name evidence="2" type="ORF">QFZ26_002420</name>
</gene>
<dbReference type="RefSeq" id="WP_307042452.1">
    <property type="nucleotide sequence ID" value="NZ_JAUSYY010000001.1"/>
</dbReference>
<organism evidence="2 3">
    <name type="scientific">Agromyces ramosus</name>
    <dbReference type="NCBI Taxonomy" id="33879"/>
    <lineage>
        <taxon>Bacteria</taxon>
        <taxon>Bacillati</taxon>
        <taxon>Actinomycetota</taxon>
        <taxon>Actinomycetes</taxon>
        <taxon>Micrococcales</taxon>
        <taxon>Microbacteriaceae</taxon>
        <taxon>Agromyces</taxon>
    </lineage>
</organism>
<feature type="region of interest" description="Disordered" evidence="1">
    <location>
        <begin position="28"/>
        <end position="48"/>
    </location>
</feature>
<evidence type="ECO:0000313" key="3">
    <source>
        <dbReference type="Proteomes" id="UP001239083"/>
    </source>
</evidence>
<sequence>MQIWMIPAMIMTVGDMMWSLGLDDVEGDWGAAPSGERPNLGPSVIVES</sequence>
<reference evidence="2 3" key="1">
    <citation type="submission" date="2023-07" db="EMBL/GenBank/DDBJ databases">
        <title>Comparative genomics of wheat-associated soil bacteria to identify genetic determinants of phenazine resistance.</title>
        <authorList>
            <person name="Mouncey N."/>
        </authorList>
    </citation>
    <scope>NUCLEOTIDE SEQUENCE [LARGE SCALE GENOMIC DNA]</scope>
    <source>
        <strain evidence="2 3">V3I3</strain>
    </source>
</reference>
<evidence type="ECO:0000313" key="2">
    <source>
        <dbReference type="EMBL" id="MDQ0894865.1"/>
    </source>
</evidence>
<proteinExistence type="predicted"/>
<dbReference type="EMBL" id="JAUSYY010000001">
    <property type="protein sequence ID" value="MDQ0894865.1"/>
    <property type="molecule type" value="Genomic_DNA"/>
</dbReference>